<evidence type="ECO:0000256" key="2">
    <source>
        <dbReference type="ARBA" id="ARBA00004141"/>
    </source>
</evidence>
<keyword evidence="11 12" id="KW-0472">Membrane</keyword>
<evidence type="ECO:0000256" key="7">
    <source>
        <dbReference type="ARBA" id="ARBA00022771"/>
    </source>
</evidence>
<dbReference type="OrthoDB" id="3469619at2"/>
<keyword evidence="10 12" id="KW-1133">Transmembrane helix</keyword>
<evidence type="ECO:0000256" key="5">
    <source>
        <dbReference type="ARBA" id="ARBA00022692"/>
    </source>
</evidence>
<keyword evidence="4" id="KW-0808">Transferase</keyword>
<evidence type="ECO:0000256" key="4">
    <source>
        <dbReference type="ARBA" id="ARBA00022679"/>
    </source>
</evidence>
<evidence type="ECO:0000256" key="10">
    <source>
        <dbReference type="ARBA" id="ARBA00022989"/>
    </source>
</evidence>
<evidence type="ECO:0000256" key="1">
    <source>
        <dbReference type="ARBA" id="ARBA00000900"/>
    </source>
</evidence>
<keyword evidence="8" id="KW-0833">Ubl conjugation pathway</keyword>
<dbReference type="GO" id="GO:0016567">
    <property type="term" value="P:protein ubiquitination"/>
    <property type="evidence" value="ECO:0007669"/>
    <property type="project" value="InterPro"/>
</dbReference>
<gene>
    <name evidence="14" type="ORF">FNZ23_30055</name>
</gene>
<dbReference type="GO" id="GO:0061630">
    <property type="term" value="F:ubiquitin protein ligase activity"/>
    <property type="evidence" value="ECO:0007669"/>
    <property type="project" value="UniProtKB-EC"/>
</dbReference>
<evidence type="ECO:0000256" key="8">
    <source>
        <dbReference type="ARBA" id="ARBA00022786"/>
    </source>
</evidence>
<evidence type="ECO:0000256" key="9">
    <source>
        <dbReference type="ARBA" id="ARBA00022833"/>
    </source>
</evidence>
<feature type="domain" description="E3 Ubiquitin ligase MUL1-like" evidence="13">
    <location>
        <begin position="96"/>
        <end position="250"/>
    </location>
</feature>
<keyword evidence="9" id="KW-0862">Zinc</keyword>
<comment type="catalytic activity">
    <reaction evidence="1">
        <text>S-ubiquitinyl-[E2 ubiquitin-conjugating enzyme]-L-cysteine + [acceptor protein]-L-lysine = [E2 ubiquitin-conjugating enzyme]-L-cysteine + N(6)-ubiquitinyl-[acceptor protein]-L-lysine.</text>
        <dbReference type="EC" id="2.3.2.27"/>
    </reaction>
</comment>
<keyword evidence="15" id="KW-1185">Reference proteome</keyword>
<dbReference type="GO" id="GO:0008270">
    <property type="term" value="F:zinc ion binding"/>
    <property type="evidence" value="ECO:0007669"/>
    <property type="project" value="UniProtKB-KW"/>
</dbReference>
<keyword evidence="5 12" id="KW-0812">Transmembrane</keyword>
<name>A0A553XLY9_9ACTN</name>
<sequence>MIPFLGIFLVGLGVVSAFQLLRARKRVHTMITTETLSAQELSQLHRAALDAVGPGAFRQIAEVAGVARPSAAGPLTSQLTTTECVWYRTRITRKFETRGSRPQQRRRRSEVVSDFLSPTPFLVEDASGRTTVLPGGALIDHAPKTHDRFEVYGPGHDKPLGLIDIPGVTRNERTLGFQQEEWTVAAGSRFYARGEARDDERGELAVGAPEDGSPFLMAAVSEQDLLAAERRKATVFRALAFSCIPVGAVLLGLAYAL</sequence>
<evidence type="ECO:0000256" key="6">
    <source>
        <dbReference type="ARBA" id="ARBA00022723"/>
    </source>
</evidence>
<keyword evidence="7" id="KW-0863">Zinc-finger</keyword>
<organism evidence="14 15">
    <name type="scientific">Streptomyces benahoarensis</name>
    <dbReference type="NCBI Taxonomy" id="2595054"/>
    <lineage>
        <taxon>Bacteria</taxon>
        <taxon>Bacillati</taxon>
        <taxon>Actinomycetota</taxon>
        <taxon>Actinomycetes</taxon>
        <taxon>Kitasatosporales</taxon>
        <taxon>Streptomycetaceae</taxon>
        <taxon>Streptomyces</taxon>
    </lineage>
</organism>
<dbReference type="RefSeq" id="WP_143944526.1">
    <property type="nucleotide sequence ID" value="NZ_VKLS01000837.1"/>
</dbReference>
<evidence type="ECO:0000256" key="3">
    <source>
        <dbReference type="ARBA" id="ARBA00012483"/>
    </source>
</evidence>
<evidence type="ECO:0000256" key="11">
    <source>
        <dbReference type="ARBA" id="ARBA00023136"/>
    </source>
</evidence>
<protein>
    <recommendedName>
        <fullName evidence="3">RING-type E3 ubiquitin transferase</fullName>
        <ecNumber evidence="3">2.3.2.27</ecNumber>
    </recommendedName>
</protein>
<comment type="caution">
    <text evidence="14">The sequence shown here is derived from an EMBL/GenBank/DDBJ whole genome shotgun (WGS) entry which is preliminary data.</text>
</comment>
<dbReference type="Proteomes" id="UP000320888">
    <property type="component" value="Unassembled WGS sequence"/>
</dbReference>
<dbReference type="Pfam" id="PF12483">
    <property type="entry name" value="GIDE"/>
    <property type="match status" value="1"/>
</dbReference>
<dbReference type="AlphaFoldDB" id="A0A553XLY9"/>
<proteinExistence type="predicted"/>
<accession>A0A553XLY9</accession>
<evidence type="ECO:0000259" key="13">
    <source>
        <dbReference type="Pfam" id="PF12483"/>
    </source>
</evidence>
<evidence type="ECO:0000313" key="14">
    <source>
        <dbReference type="EMBL" id="TSB18004.1"/>
    </source>
</evidence>
<feature type="transmembrane region" description="Helical" evidence="12">
    <location>
        <begin position="235"/>
        <end position="256"/>
    </location>
</feature>
<dbReference type="GO" id="GO:0016020">
    <property type="term" value="C:membrane"/>
    <property type="evidence" value="ECO:0007669"/>
    <property type="project" value="UniProtKB-SubCell"/>
</dbReference>
<dbReference type="EC" id="2.3.2.27" evidence="3"/>
<comment type="subcellular location">
    <subcellularLocation>
        <location evidence="2">Membrane</location>
        <topology evidence="2">Multi-pass membrane protein</topology>
    </subcellularLocation>
</comment>
<dbReference type="InterPro" id="IPR022170">
    <property type="entry name" value="MUL1-like"/>
</dbReference>
<dbReference type="EMBL" id="VKLS01000837">
    <property type="protein sequence ID" value="TSB18004.1"/>
    <property type="molecule type" value="Genomic_DNA"/>
</dbReference>
<reference evidence="14 15" key="1">
    <citation type="submission" date="2019-07" db="EMBL/GenBank/DDBJ databases">
        <title>Draft genome for Streptomyces benahoarensis MZ03-48.</title>
        <authorList>
            <person name="Gonzalez-Pimentel J.L."/>
        </authorList>
    </citation>
    <scope>NUCLEOTIDE SEQUENCE [LARGE SCALE GENOMIC DNA]</scope>
    <source>
        <strain evidence="14 15">MZ03-48</strain>
    </source>
</reference>
<evidence type="ECO:0000256" key="12">
    <source>
        <dbReference type="SAM" id="Phobius"/>
    </source>
</evidence>
<keyword evidence="6" id="KW-0479">Metal-binding</keyword>
<evidence type="ECO:0000313" key="15">
    <source>
        <dbReference type="Proteomes" id="UP000320888"/>
    </source>
</evidence>